<evidence type="ECO:0000313" key="1">
    <source>
        <dbReference type="EMBL" id="NKI33441.1"/>
    </source>
</evidence>
<keyword evidence="2" id="KW-1185">Reference proteome</keyword>
<organism evidence="1 2">
    <name type="scientific">Croceivirga thetidis</name>
    <dbReference type="NCBI Taxonomy" id="2721623"/>
    <lineage>
        <taxon>Bacteria</taxon>
        <taxon>Pseudomonadati</taxon>
        <taxon>Bacteroidota</taxon>
        <taxon>Flavobacteriia</taxon>
        <taxon>Flavobacteriales</taxon>
        <taxon>Flavobacteriaceae</taxon>
        <taxon>Croceivirga</taxon>
    </lineage>
</organism>
<reference evidence="1 2" key="1">
    <citation type="submission" date="2020-04" db="EMBL/GenBank/DDBJ databases">
        <authorList>
            <person name="Yoon J."/>
        </authorList>
    </citation>
    <scope>NUCLEOTIDE SEQUENCE [LARGE SCALE GENOMIC DNA]</scope>
    <source>
        <strain evidence="1 2">DJ-13</strain>
    </source>
</reference>
<comment type="caution">
    <text evidence="1">The sequence shown here is derived from an EMBL/GenBank/DDBJ whole genome shotgun (WGS) entry which is preliminary data.</text>
</comment>
<name>A0ABX1GWR5_9FLAO</name>
<sequence length="90" mass="10166">MASIRELKKDINFVLGDFIEAVYKWEANTKNKESEEGNALIDKAIGAFDDLMQKVHAKGVENNKAHFKSIREDLESKATGLIEELNKLSK</sequence>
<accession>A0ABX1GWR5</accession>
<dbReference type="RefSeq" id="WP_168553658.1">
    <property type="nucleotide sequence ID" value="NZ_JAAWWL010000003.1"/>
</dbReference>
<gene>
    <name evidence="1" type="ORF">HCU67_15940</name>
</gene>
<proteinExistence type="predicted"/>
<dbReference type="EMBL" id="JAAWWL010000003">
    <property type="protein sequence ID" value="NKI33441.1"/>
    <property type="molecule type" value="Genomic_DNA"/>
</dbReference>
<protein>
    <submittedName>
        <fullName evidence="1">Uncharacterized protein</fullName>
    </submittedName>
</protein>
<evidence type="ECO:0000313" key="2">
    <source>
        <dbReference type="Proteomes" id="UP000718451"/>
    </source>
</evidence>
<dbReference type="Proteomes" id="UP000718451">
    <property type="component" value="Unassembled WGS sequence"/>
</dbReference>